<reference evidence="4" key="1">
    <citation type="submission" date="2016-05" db="UniProtKB">
        <authorList>
            <consortium name="WormBaseParasite"/>
        </authorList>
    </citation>
    <scope>IDENTIFICATION</scope>
</reference>
<evidence type="ECO:0000256" key="1">
    <source>
        <dbReference type="SAM" id="SignalP"/>
    </source>
</evidence>
<evidence type="ECO:0000259" key="2">
    <source>
        <dbReference type="Pfam" id="PF02520"/>
    </source>
</evidence>
<dbReference type="Pfam" id="PF02520">
    <property type="entry name" value="ANIS5_cation-bd"/>
    <property type="match status" value="1"/>
</dbReference>
<accession>A0A0M3HTZ2</accession>
<organism evidence="3 4">
    <name type="scientific">Ascaris lumbricoides</name>
    <name type="common">Giant roundworm</name>
    <dbReference type="NCBI Taxonomy" id="6252"/>
    <lineage>
        <taxon>Eukaryota</taxon>
        <taxon>Metazoa</taxon>
        <taxon>Ecdysozoa</taxon>
        <taxon>Nematoda</taxon>
        <taxon>Chromadorea</taxon>
        <taxon>Rhabditida</taxon>
        <taxon>Spirurina</taxon>
        <taxon>Ascaridomorpha</taxon>
        <taxon>Ascaridoidea</taxon>
        <taxon>Ascarididae</taxon>
        <taxon>Ascaris</taxon>
    </lineage>
</organism>
<evidence type="ECO:0000313" key="4">
    <source>
        <dbReference type="WBParaSite" id="ALUE_0000619701-mRNA-1"/>
    </source>
</evidence>
<sequence length="481" mass="50648">MAVAWMLFAVLFYTTFLSDHVLGSCHWGGWGTCYPPFFLWTVSPRAALEYSAIMTDVSKTNSEKQAALEAWASNQSPAVLNALNAYREQRIANMVVAKERRAELAAYLSPEAQTLNAQLIAIAEDEGLTEASRSAQISELMNAASIRGRTEILLLERQLALSSALGNRKPAQQSSADETAAIVAEESPSDSMLVGAEEVPNETSSPMVRQVSSQGNDIWNAVADIAASKEATVETLTGNIAATANTTEETASTVSSEAPPSEKVDALVISAFVDDSDEKTIMKRAANLLSGESTVEESKVTTAAEATADASATNKELGDSGAAVTNSVEVGVPEELVNDTAAAKAVASPAVVDAADVGHSSEHVIIINVTVENGSDEVESSSKPRAADSAALMMQELAIRATSNGSRTENKAVIEEALDDATEVADVVVKELTGRNGDVGNSRRSLFSKKTHISPIVSTLTMFTPINTLSSNRVHALASAN</sequence>
<dbReference type="PANTHER" id="PTHR21593">
    <property type="entry name" value="PRION-LIKE- Q/N-RICH -DOMAIN-BEARING PROTEIN PROTEIN"/>
    <property type="match status" value="1"/>
</dbReference>
<feature type="chain" id="PRO_5007778206" evidence="1">
    <location>
        <begin position="24"/>
        <end position="481"/>
    </location>
</feature>
<keyword evidence="3" id="KW-1185">Reference proteome</keyword>
<protein>
    <submittedName>
        <fullName evidence="4">ANIS5_cation-bd domain-containing protein</fullName>
    </submittedName>
</protein>
<dbReference type="Proteomes" id="UP000036681">
    <property type="component" value="Unplaced"/>
</dbReference>
<dbReference type="PANTHER" id="PTHR21593:SF36">
    <property type="entry name" value="DUF148 DOMAIN-CONTAINING PROTEIN-RELATED"/>
    <property type="match status" value="1"/>
</dbReference>
<dbReference type="InterPro" id="IPR052823">
    <property type="entry name" value="SXP/RAL-2_related"/>
</dbReference>
<name>A0A0M3HTZ2_ASCLU</name>
<dbReference type="WBParaSite" id="ALUE_0000619701-mRNA-1">
    <property type="protein sequence ID" value="ALUE_0000619701-mRNA-1"/>
    <property type="gene ID" value="ALUE_0000619701"/>
</dbReference>
<keyword evidence="1" id="KW-0732">Signal</keyword>
<dbReference type="InterPro" id="IPR003677">
    <property type="entry name" value="ANIS5_cation-bd"/>
</dbReference>
<feature type="domain" description="SXP/RAL-2 family protein Ani s 5-like cation-binding" evidence="2">
    <location>
        <begin position="49"/>
        <end position="144"/>
    </location>
</feature>
<proteinExistence type="predicted"/>
<evidence type="ECO:0000313" key="3">
    <source>
        <dbReference type="Proteomes" id="UP000036681"/>
    </source>
</evidence>
<dbReference type="AlphaFoldDB" id="A0A0M3HTZ2"/>
<feature type="signal peptide" evidence="1">
    <location>
        <begin position="1"/>
        <end position="23"/>
    </location>
</feature>